<evidence type="ECO:0000313" key="2">
    <source>
        <dbReference type="EMBL" id="KAL3383444.1"/>
    </source>
</evidence>
<dbReference type="Proteomes" id="UP001627154">
    <property type="component" value="Unassembled WGS sequence"/>
</dbReference>
<name>A0ABD2VRL5_9HYME</name>
<evidence type="ECO:0000313" key="3">
    <source>
        <dbReference type="Proteomes" id="UP001627154"/>
    </source>
</evidence>
<accession>A0ABD2VRL5</accession>
<dbReference type="CDD" id="cd11676">
    <property type="entry name" value="Gemin6"/>
    <property type="match status" value="1"/>
</dbReference>
<comment type="caution">
    <text evidence="2">The sequence shown here is derived from an EMBL/GenBank/DDBJ whole genome shotgun (WGS) entry which is preliminary data.</text>
</comment>
<dbReference type="Gene3D" id="2.30.30.100">
    <property type="match status" value="1"/>
</dbReference>
<protein>
    <recommendedName>
        <fullName evidence="1">AD domain-containing protein</fullName>
    </recommendedName>
</protein>
<dbReference type="Pfam" id="PF20417">
    <property type="entry name" value="Gemin6_C"/>
    <property type="match status" value="1"/>
</dbReference>
<dbReference type="AlphaFoldDB" id="A0ABD2VRL5"/>
<organism evidence="2 3">
    <name type="scientific">Trichogramma kaykai</name>
    <dbReference type="NCBI Taxonomy" id="54128"/>
    <lineage>
        <taxon>Eukaryota</taxon>
        <taxon>Metazoa</taxon>
        <taxon>Ecdysozoa</taxon>
        <taxon>Arthropoda</taxon>
        <taxon>Hexapoda</taxon>
        <taxon>Insecta</taxon>
        <taxon>Pterygota</taxon>
        <taxon>Neoptera</taxon>
        <taxon>Endopterygota</taxon>
        <taxon>Hymenoptera</taxon>
        <taxon>Apocrita</taxon>
        <taxon>Proctotrupomorpha</taxon>
        <taxon>Chalcidoidea</taxon>
        <taxon>Trichogrammatidae</taxon>
        <taxon>Trichogramma</taxon>
    </lineage>
</organism>
<evidence type="ECO:0000259" key="1">
    <source>
        <dbReference type="PROSITE" id="PS52001"/>
    </source>
</evidence>
<dbReference type="EMBL" id="JBJJXI010000196">
    <property type="protein sequence ID" value="KAL3383444.1"/>
    <property type="molecule type" value="Genomic_DNA"/>
</dbReference>
<dbReference type="InterPro" id="IPR046857">
    <property type="entry name" value="Gemin6_Sm-like_dom"/>
</dbReference>
<dbReference type="Pfam" id="PF06372">
    <property type="entry name" value="Gemin6"/>
    <property type="match status" value="1"/>
</dbReference>
<dbReference type="InterPro" id="IPR046856">
    <property type="entry name" value="Gemin6_C"/>
</dbReference>
<reference evidence="2 3" key="1">
    <citation type="journal article" date="2024" name="bioRxiv">
        <title>A reference genome for Trichogramma kaykai: A tiny desert-dwelling parasitoid wasp with competing sex-ratio distorters.</title>
        <authorList>
            <person name="Culotta J."/>
            <person name="Lindsey A.R."/>
        </authorList>
    </citation>
    <scope>NUCLEOTIDE SEQUENCE [LARGE SCALE GENOMIC DNA]</scope>
    <source>
        <strain evidence="2 3">KSX58</strain>
    </source>
</reference>
<sequence>MSSQLSKDASTNFLPKIYTNDPILFRSYVNKKVTLTTEDGNVHIGIVYTIDPVSESVVLMQSKGGEDAMLMKIIMRSAIKSIDCSLENEMPLPEMFVTPIEKMSKEELLERKNSVFKLLTDSQFPVTEENGILLIEDTVRIEPPYRPENCICLNSTILSRMQDIVSRAYN</sequence>
<proteinExistence type="predicted"/>
<dbReference type="InterPro" id="IPR047574">
    <property type="entry name" value="AD"/>
</dbReference>
<dbReference type="InterPro" id="IPR009422">
    <property type="entry name" value="Gemin6"/>
</dbReference>
<feature type="domain" description="AD" evidence="1">
    <location>
        <begin position="80"/>
        <end position="170"/>
    </location>
</feature>
<dbReference type="PANTHER" id="PTHR14710:SF2">
    <property type="entry name" value="GEM-ASSOCIATED PROTEIN 6"/>
    <property type="match status" value="1"/>
</dbReference>
<gene>
    <name evidence="2" type="ORF">TKK_020631</name>
</gene>
<dbReference type="PROSITE" id="PS52001">
    <property type="entry name" value="AD"/>
    <property type="match status" value="1"/>
</dbReference>
<keyword evidence="3" id="KW-1185">Reference proteome</keyword>
<dbReference type="PANTHER" id="PTHR14710">
    <property type="entry name" value="GEM-ASSOCIATED PROTEIN 6"/>
    <property type="match status" value="1"/>
</dbReference>